<evidence type="ECO:0000313" key="7">
    <source>
        <dbReference type="EMBL" id="RPA65531.1"/>
    </source>
</evidence>
<evidence type="ECO:0000256" key="5">
    <source>
        <dbReference type="ARBA" id="ARBA00023136"/>
    </source>
</evidence>
<dbReference type="PANTHER" id="PTHR33931:SF2">
    <property type="entry name" value="HOLIN-LIKE PROTEIN CIDA"/>
    <property type="match status" value="1"/>
</dbReference>
<dbReference type="InterPro" id="IPR005538">
    <property type="entry name" value="LrgA/CidA"/>
</dbReference>
<feature type="transmembrane region" description="Helical" evidence="6">
    <location>
        <begin position="86"/>
        <end position="105"/>
    </location>
</feature>
<evidence type="ECO:0000256" key="4">
    <source>
        <dbReference type="ARBA" id="ARBA00022989"/>
    </source>
</evidence>
<dbReference type="EMBL" id="RKMG01000001">
    <property type="protein sequence ID" value="RPA65531.1"/>
    <property type="molecule type" value="Genomic_DNA"/>
</dbReference>
<organism evidence="7 8">
    <name type="scientific">Aerococcus agrisoli</name>
    <dbReference type="NCBI Taxonomy" id="2487350"/>
    <lineage>
        <taxon>Bacteria</taxon>
        <taxon>Bacillati</taxon>
        <taxon>Bacillota</taxon>
        <taxon>Bacilli</taxon>
        <taxon>Lactobacillales</taxon>
        <taxon>Aerococcaceae</taxon>
        <taxon>Aerococcus</taxon>
    </lineage>
</organism>
<name>A0A3N4H2E0_9LACT</name>
<protein>
    <submittedName>
        <fullName evidence="7">CidA/LrgA family protein</fullName>
    </submittedName>
</protein>
<evidence type="ECO:0000256" key="1">
    <source>
        <dbReference type="ARBA" id="ARBA00004651"/>
    </source>
</evidence>
<dbReference type="GO" id="GO:0005886">
    <property type="term" value="C:plasma membrane"/>
    <property type="evidence" value="ECO:0007669"/>
    <property type="project" value="UniProtKB-SubCell"/>
</dbReference>
<evidence type="ECO:0000256" key="6">
    <source>
        <dbReference type="SAM" id="Phobius"/>
    </source>
</evidence>
<dbReference type="RefSeq" id="WP_123779051.1">
    <property type="nucleotide sequence ID" value="NZ_RKMG01000001.1"/>
</dbReference>
<keyword evidence="4 6" id="KW-1133">Transmembrane helix</keyword>
<keyword evidence="8" id="KW-1185">Reference proteome</keyword>
<keyword evidence="2" id="KW-1003">Cell membrane</keyword>
<keyword evidence="3 6" id="KW-0812">Transmembrane</keyword>
<evidence type="ECO:0000313" key="8">
    <source>
        <dbReference type="Proteomes" id="UP000273977"/>
    </source>
</evidence>
<evidence type="ECO:0000256" key="3">
    <source>
        <dbReference type="ARBA" id="ARBA00022692"/>
    </source>
</evidence>
<proteinExistence type="predicted"/>
<dbReference type="Proteomes" id="UP000273977">
    <property type="component" value="Unassembled WGS sequence"/>
</dbReference>
<sequence length="128" mass="14416">MKIIKQLFWIFLFSLLGTIVSELISSFIAIPGSVIGMILMFFALHTKLLDIEKVDSVATWITANMAILFVPSGVGIMANFDVLADRWWQLIIIMLVTTTLTMILVGRSVQGIKRRDDAKKLNKERMGD</sequence>
<dbReference type="OrthoDB" id="3176438at2"/>
<feature type="transmembrane region" description="Helical" evidence="6">
    <location>
        <begin position="27"/>
        <end position="45"/>
    </location>
</feature>
<dbReference type="AlphaFoldDB" id="A0A3N4H2E0"/>
<accession>A0A3N4H2E0</accession>
<dbReference type="Pfam" id="PF03788">
    <property type="entry name" value="LrgA"/>
    <property type="match status" value="1"/>
</dbReference>
<gene>
    <name evidence="7" type="ORF">EF384_00560</name>
</gene>
<reference evidence="7 8" key="1">
    <citation type="submission" date="2018-11" db="EMBL/GenBank/DDBJ databases">
        <title>Aerococcus sp. SJQ22, whole genome shotgun sequence.</title>
        <authorList>
            <person name="Sun L."/>
            <person name="Gao X."/>
            <person name="Chen W."/>
            <person name="Huang K."/>
        </authorList>
    </citation>
    <scope>NUCLEOTIDE SEQUENCE [LARGE SCALE GENOMIC DNA]</scope>
    <source>
        <strain evidence="7 8">SJQ22</strain>
    </source>
</reference>
<comment type="subcellular location">
    <subcellularLocation>
        <location evidence="1">Cell membrane</location>
        <topology evidence="1">Multi-pass membrane protein</topology>
    </subcellularLocation>
</comment>
<keyword evidence="5 6" id="KW-0472">Membrane</keyword>
<dbReference type="PANTHER" id="PTHR33931">
    <property type="entry name" value="HOLIN-LIKE PROTEIN CIDA-RELATED"/>
    <property type="match status" value="1"/>
</dbReference>
<comment type="caution">
    <text evidence="7">The sequence shown here is derived from an EMBL/GenBank/DDBJ whole genome shotgun (WGS) entry which is preliminary data.</text>
</comment>
<evidence type="ECO:0000256" key="2">
    <source>
        <dbReference type="ARBA" id="ARBA00022475"/>
    </source>
</evidence>
<feature type="transmembrane region" description="Helical" evidence="6">
    <location>
        <begin position="57"/>
        <end position="80"/>
    </location>
</feature>